<dbReference type="Pfam" id="PF16895">
    <property type="entry name" value="DUF5085"/>
    <property type="match status" value="1"/>
</dbReference>
<dbReference type="AlphaFoldDB" id="A0A1M5QVV6"/>
<dbReference type="SUPFAM" id="SSF55136">
    <property type="entry name" value="Probable bacterial effector-binding domain"/>
    <property type="match status" value="1"/>
</dbReference>
<evidence type="ECO:0000313" key="2">
    <source>
        <dbReference type="Proteomes" id="UP000242520"/>
    </source>
</evidence>
<dbReference type="Proteomes" id="UP000242520">
    <property type="component" value="Unassembled WGS sequence"/>
</dbReference>
<organism evidence="1 2">
    <name type="scientific">Tepidibacter thalassicus DSM 15285</name>
    <dbReference type="NCBI Taxonomy" id="1123350"/>
    <lineage>
        <taxon>Bacteria</taxon>
        <taxon>Bacillati</taxon>
        <taxon>Bacillota</taxon>
        <taxon>Clostridia</taxon>
        <taxon>Peptostreptococcales</taxon>
        <taxon>Peptostreptococcaceae</taxon>
        <taxon>Tepidibacter</taxon>
    </lineage>
</organism>
<gene>
    <name evidence="1" type="ORF">SAMN02744040_01109</name>
</gene>
<proteinExistence type="predicted"/>
<dbReference type="Gene3D" id="3.20.80.10">
    <property type="entry name" value="Regulatory factor, effector binding domain"/>
    <property type="match status" value="1"/>
</dbReference>
<sequence>MIKIETGKNFKIENLLSLRKKMSQKQVNEEIVKIQQFLKENGIRKDGPLINATYGVEVINGEQILDMEFLIPLDREVNLPKEYKFKKVLYLANSVYARHTGNPATLQNTYAQINKYVKDNNLQPLAPLYNINVKEANSPLEINDMIIDVYLPVNPCIL</sequence>
<dbReference type="OrthoDB" id="2606326at2"/>
<dbReference type="InterPro" id="IPR031664">
    <property type="entry name" value="DUF5085"/>
</dbReference>
<name>A0A1M5QVV6_9FIRM</name>
<dbReference type="InterPro" id="IPR011256">
    <property type="entry name" value="Reg_factor_effector_dom_sf"/>
</dbReference>
<protein>
    <recommendedName>
        <fullName evidence="3">Effector-binding domain-containing protein</fullName>
    </recommendedName>
</protein>
<dbReference type="RefSeq" id="WP_072724453.1">
    <property type="nucleotide sequence ID" value="NZ_FQXH01000009.1"/>
</dbReference>
<dbReference type="STRING" id="1123350.SAMN02744040_01109"/>
<keyword evidence="2" id="KW-1185">Reference proteome</keyword>
<evidence type="ECO:0008006" key="3">
    <source>
        <dbReference type="Google" id="ProtNLM"/>
    </source>
</evidence>
<reference evidence="2" key="1">
    <citation type="submission" date="2016-11" db="EMBL/GenBank/DDBJ databases">
        <authorList>
            <person name="Varghese N."/>
            <person name="Submissions S."/>
        </authorList>
    </citation>
    <scope>NUCLEOTIDE SEQUENCE [LARGE SCALE GENOMIC DNA]</scope>
    <source>
        <strain evidence="2">DSM 15285</strain>
    </source>
</reference>
<evidence type="ECO:0000313" key="1">
    <source>
        <dbReference type="EMBL" id="SHH17673.1"/>
    </source>
</evidence>
<dbReference type="EMBL" id="FQXH01000009">
    <property type="protein sequence ID" value="SHH17673.1"/>
    <property type="molecule type" value="Genomic_DNA"/>
</dbReference>
<accession>A0A1M5QVV6</accession>